<sequence length="54" mass="6125">EKAEKRELREAEEISSAEKAKVVARQQAAKEAEEEALRMHFATKDGVFIRRGVP</sequence>
<dbReference type="EMBL" id="KQ252359">
    <property type="protein sequence ID" value="KNC70042.1"/>
    <property type="molecule type" value="Genomic_DNA"/>
</dbReference>
<name>A0A0L0F022_9EUKA</name>
<proteinExistence type="predicted"/>
<dbReference type="RefSeq" id="XP_014143944.1">
    <property type="nucleotide sequence ID" value="XM_014288469.1"/>
</dbReference>
<accession>A0A0L0F022</accession>
<dbReference type="GeneID" id="25917938"/>
<evidence type="ECO:0000313" key="2">
    <source>
        <dbReference type="Proteomes" id="UP000054560"/>
    </source>
</evidence>
<gene>
    <name evidence="1" type="ORF">SARC_17434</name>
</gene>
<dbReference type="Proteomes" id="UP000054560">
    <property type="component" value="Unassembled WGS sequence"/>
</dbReference>
<organism evidence="1 2">
    <name type="scientific">Sphaeroforma arctica JP610</name>
    <dbReference type="NCBI Taxonomy" id="667725"/>
    <lineage>
        <taxon>Eukaryota</taxon>
        <taxon>Ichthyosporea</taxon>
        <taxon>Ichthyophonida</taxon>
        <taxon>Sphaeroforma</taxon>
    </lineage>
</organism>
<keyword evidence="2" id="KW-1185">Reference proteome</keyword>
<reference evidence="1 2" key="1">
    <citation type="submission" date="2011-02" db="EMBL/GenBank/DDBJ databases">
        <title>The Genome Sequence of Sphaeroforma arctica JP610.</title>
        <authorList>
            <consortium name="The Broad Institute Genome Sequencing Platform"/>
            <person name="Russ C."/>
            <person name="Cuomo C."/>
            <person name="Young S.K."/>
            <person name="Zeng Q."/>
            <person name="Gargeya S."/>
            <person name="Alvarado L."/>
            <person name="Berlin A."/>
            <person name="Chapman S.B."/>
            <person name="Chen Z."/>
            <person name="Freedman E."/>
            <person name="Gellesch M."/>
            <person name="Goldberg J."/>
            <person name="Griggs A."/>
            <person name="Gujja S."/>
            <person name="Heilman E."/>
            <person name="Heiman D."/>
            <person name="Howarth C."/>
            <person name="Mehta T."/>
            <person name="Neiman D."/>
            <person name="Pearson M."/>
            <person name="Roberts A."/>
            <person name="Saif S."/>
            <person name="Shea T."/>
            <person name="Shenoy N."/>
            <person name="Sisk P."/>
            <person name="Stolte C."/>
            <person name="Sykes S."/>
            <person name="White J."/>
            <person name="Yandava C."/>
            <person name="Burger G."/>
            <person name="Gray M.W."/>
            <person name="Holland P.W.H."/>
            <person name="King N."/>
            <person name="Lang F.B.F."/>
            <person name="Roger A.J."/>
            <person name="Ruiz-Trillo I."/>
            <person name="Haas B."/>
            <person name="Nusbaum C."/>
            <person name="Birren B."/>
        </authorList>
    </citation>
    <scope>NUCLEOTIDE SEQUENCE [LARGE SCALE GENOMIC DNA]</scope>
    <source>
        <strain evidence="1 2">JP610</strain>
    </source>
</reference>
<protein>
    <submittedName>
        <fullName evidence="1">Uncharacterized protein</fullName>
    </submittedName>
</protein>
<dbReference type="AlphaFoldDB" id="A0A0L0F022"/>
<feature type="non-terminal residue" evidence="1">
    <location>
        <position position="1"/>
    </location>
</feature>
<evidence type="ECO:0000313" key="1">
    <source>
        <dbReference type="EMBL" id="KNC70042.1"/>
    </source>
</evidence>